<dbReference type="GO" id="GO:0003677">
    <property type="term" value="F:DNA binding"/>
    <property type="evidence" value="ECO:0007669"/>
    <property type="project" value="UniProtKB-KW"/>
</dbReference>
<reference evidence="3 4" key="1">
    <citation type="submission" date="2018-12" db="EMBL/GenBank/DDBJ databases">
        <title>Genome sequencing of Prevotella sp. KCOM 3155 (= JS262).</title>
        <authorList>
            <person name="Kook J.-K."/>
            <person name="Park S.-N."/>
            <person name="Lim Y.K."/>
        </authorList>
    </citation>
    <scope>NUCLEOTIDE SEQUENCE [LARGE SCALE GENOMIC DNA]</scope>
    <source>
        <strain evidence="3 4">KCOM 3155</strain>
    </source>
</reference>
<keyword evidence="1 3" id="KW-0238">DNA-binding</keyword>
<organism evidence="3 4">
    <name type="scientific">Prevotella koreensis</name>
    <dbReference type="NCBI Taxonomy" id="2490854"/>
    <lineage>
        <taxon>Bacteria</taxon>
        <taxon>Pseudomonadati</taxon>
        <taxon>Bacteroidota</taxon>
        <taxon>Bacteroidia</taxon>
        <taxon>Bacteroidales</taxon>
        <taxon>Prevotellaceae</taxon>
        <taxon>Prevotella</taxon>
    </lineage>
</organism>
<dbReference type="RefSeq" id="WP_126679130.1">
    <property type="nucleotide sequence ID" value="NZ_CAUTIM010000010.1"/>
</dbReference>
<dbReference type="OrthoDB" id="1071445at2"/>
<dbReference type="InterPro" id="IPR010992">
    <property type="entry name" value="IHF-like_DNA-bd_dom_sf"/>
</dbReference>
<protein>
    <submittedName>
        <fullName evidence="3">DNA-binding protein</fullName>
    </submittedName>
</protein>
<dbReference type="InterPro" id="IPR041607">
    <property type="entry name" value="HU-HIG"/>
</dbReference>
<proteinExistence type="predicted"/>
<evidence type="ECO:0000313" key="4">
    <source>
        <dbReference type="Proteomes" id="UP000278983"/>
    </source>
</evidence>
<dbReference type="SUPFAM" id="SSF47729">
    <property type="entry name" value="IHF-like DNA-binding proteins"/>
    <property type="match status" value="1"/>
</dbReference>
<evidence type="ECO:0000256" key="1">
    <source>
        <dbReference type="ARBA" id="ARBA00023125"/>
    </source>
</evidence>
<comment type="caution">
    <text evidence="3">The sequence shown here is derived from an EMBL/GenBank/DDBJ whole genome shotgun (WGS) entry which is preliminary data.</text>
</comment>
<dbReference type="Gene3D" id="4.10.520.10">
    <property type="entry name" value="IHF-like DNA-binding proteins"/>
    <property type="match status" value="1"/>
</dbReference>
<dbReference type="Proteomes" id="UP000278983">
    <property type="component" value="Unassembled WGS sequence"/>
</dbReference>
<sequence>MAIRFRLMRNGIKSDKNYGKFFAHTVKNSEVTLEEIEQQIQENCTAKASDVKLVMKELFETIKRAMQNGHVVNMGELGKMYIAVRSEPVESPKDFRTDKHITGFRCKYTPFGRRYECAEGEKARKIRRLITEGCKAKRSF</sequence>
<evidence type="ECO:0000259" key="2">
    <source>
        <dbReference type="Pfam" id="PF18291"/>
    </source>
</evidence>
<name>A0A432LMG0_9BACT</name>
<gene>
    <name evidence="3" type="ORF">EHV08_09935</name>
</gene>
<feature type="domain" description="HU" evidence="2">
    <location>
        <begin position="1"/>
        <end position="110"/>
    </location>
</feature>
<accession>A0A432LMG0</accession>
<keyword evidence="4" id="KW-1185">Reference proteome</keyword>
<evidence type="ECO:0000313" key="3">
    <source>
        <dbReference type="EMBL" id="RUL60035.1"/>
    </source>
</evidence>
<dbReference type="AlphaFoldDB" id="A0A432LMG0"/>
<dbReference type="Pfam" id="PF18291">
    <property type="entry name" value="HU-HIG"/>
    <property type="match status" value="1"/>
</dbReference>
<dbReference type="EMBL" id="RYYU01000001">
    <property type="protein sequence ID" value="RUL60035.1"/>
    <property type="molecule type" value="Genomic_DNA"/>
</dbReference>